<gene>
    <name evidence="2" type="ORF">ACFO4E_14225</name>
</gene>
<comment type="caution">
    <text evidence="2">The sequence shown here is derived from an EMBL/GenBank/DDBJ whole genome shotgun (WGS) entry which is preliminary data.</text>
</comment>
<dbReference type="PANTHER" id="PTHR33164:SF57">
    <property type="entry name" value="MARR-FAMILY TRANSCRIPTIONAL REGULATOR"/>
    <property type="match status" value="1"/>
</dbReference>
<dbReference type="Pfam" id="PF12802">
    <property type="entry name" value="MarR_2"/>
    <property type="match status" value="1"/>
</dbReference>
<dbReference type="InterPro" id="IPR039422">
    <property type="entry name" value="MarR/SlyA-like"/>
</dbReference>
<dbReference type="SUPFAM" id="SSF46785">
    <property type="entry name" value="Winged helix' DNA-binding domain"/>
    <property type="match status" value="1"/>
</dbReference>
<dbReference type="Gene3D" id="1.10.10.10">
    <property type="entry name" value="Winged helix-like DNA-binding domain superfamily/Winged helix DNA-binding domain"/>
    <property type="match status" value="1"/>
</dbReference>
<proteinExistence type="predicted"/>
<name>A0ABV9DWA0_9ACTN</name>
<feature type="domain" description="HTH marR-type" evidence="1">
    <location>
        <begin position="14"/>
        <end position="150"/>
    </location>
</feature>
<dbReference type="RefSeq" id="WP_378574710.1">
    <property type="nucleotide sequence ID" value="NZ_JBHSFQ010000012.1"/>
</dbReference>
<dbReference type="InterPro" id="IPR036388">
    <property type="entry name" value="WH-like_DNA-bd_sf"/>
</dbReference>
<evidence type="ECO:0000313" key="2">
    <source>
        <dbReference type="EMBL" id="MFC4563017.1"/>
    </source>
</evidence>
<dbReference type="InterPro" id="IPR036390">
    <property type="entry name" value="WH_DNA-bd_sf"/>
</dbReference>
<dbReference type="SMART" id="SM00347">
    <property type="entry name" value="HTH_MARR"/>
    <property type="match status" value="1"/>
</dbReference>
<evidence type="ECO:0000259" key="1">
    <source>
        <dbReference type="PROSITE" id="PS50995"/>
    </source>
</evidence>
<sequence length="160" mass="17518">MSTRDAPDAGMGVDESIRTLLLLTPRMVGRAKRTPPPEELRSLNLAPRHLSLLAYLLFDGPLGVSEIAARLEVAPATVSLMVAELSRQGVVTRTEDDADRRRTIVAIDERRRAAVDGWLSNGARAWRVALEPLTPAERRTFVTTMEAYERELARADGGGG</sequence>
<dbReference type="EMBL" id="JBHSFQ010000012">
    <property type="protein sequence ID" value="MFC4563017.1"/>
    <property type="molecule type" value="Genomic_DNA"/>
</dbReference>
<evidence type="ECO:0000313" key="3">
    <source>
        <dbReference type="Proteomes" id="UP001595923"/>
    </source>
</evidence>
<accession>A0ABV9DWA0</accession>
<dbReference type="InterPro" id="IPR000835">
    <property type="entry name" value="HTH_MarR-typ"/>
</dbReference>
<reference evidence="3" key="1">
    <citation type="journal article" date="2019" name="Int. J. Syst. Evol. Microbiol.">
        <title>The Global Catalogue of Microorganisms (GCM) 10K type strain sequencing project: providing services to taxonomists for standard genome sequencing and annotation.</title>
        <authorList>
            <consortium name="The Broad Institute Genomics Platform"/>
            <consortium name="The Broad Institute Genome Sequencing Center for Infectious Disease"/>
            <person name="Wu L."/>
            <person name="Ma J."/>
        </authorList>
    </citation>
    <scope>NUCLEOTIDE SEQUENCE [LARGE SCALE GENOMIC DNA]</scope>
    <source>
        <strain evidence="3">XZYJ18</strain>
    </source>
</reference>
<dbReference type="PROSITE" id="PS50995">
    <property type="entry name" value="HTH_MARR_2"/>
    <property type="match status" value="1"/>
</dbReference>
<organism evidence="2 3">
    <name type="scientific">Nocardiopsis mangrovi</name>
    <dbReference type="NCBI Taxonomy" id="1179818"/>
    <lineage>
        <taxon>Bacteria</taxon>
        <taxon>Bacillati</taxon>
        <taxon>Actinomycetota</taxon>
        <taxon>Actinomycetes</taxon>
        <taxon>Streptosporangiales</taxon>
        <taxon>Nocardiopsidaceae</taxon>
        <taxon>Nocardiopsis</taxon>
    </lineage>
</organism>
<keyword evidence="3" id="KW-1185">Reference proteome</keyword>
<dbReference type="Proteomes" id="UP001595923">
    <property type="component" value="Unassembled WGS sequence"/>
</dbReference>
<dbReference type="PANTHER" id="PTHR33164">
    <property type="entry name" value="TRANSCRIPTIONAL REGULATOR, MARR FAMILY"/>
    <property type="match status" value="1"/>
</dbReference>
<protein>
    <submittedName>
        <fullName evidence="2">MarR family winged helix-turn-helix transcriptional regulator</fullName>
    </submittedName>
</protein>